<name>A4U0C6_9PROT</name>
<dbReference type="GO" id="GO:0031090">
    <property type="term" value="C:organelle membrane"/>
    <property type="evidence" value="ECO:0007669"/>
    <property type="project" value="UniProtKB-ARBA"/>
</dbReference>
<dbReference type="GO" id="GO:0046872">
    <property type="term" value="F:metal ion binding"/>
    <property type="evidence" value="ECO:0007669"/>
    <property type="project" value="UniProtKB-KW"/>
</dbReference>
<dbReference type="FunFam" id="1.10.10.1590:FF:000001">
    <property type="entry name" value="NADH-quinone oxidoreductase subunit E"/>
    <property type="match status" value="1"/>
</dbReference>
<evidence type="ECO:0000256" key="9">
    <source>
        <dbReference type="ARBA" id="ARBA00047712"/>
    </source>
</evidence>
<reference evidence="12" key="1">
    <citation type="journal article" date="2007" name="J. Bacteriol.">
        <title>Comparative genome analysis of four magnetotactic bacteria reveals a complex set of group-specific genes implicated in magnetosome biomineralization and function.</title>
        <authorList>
            <person name="Richter M."/>
            <person name="Kube M."/>
            <person name="Bazylinski D.A."/>
            <person name="Lombardot T."/>
            <person name="Gloeckner F.O."/>
            <person name="Reinhardt R."/>
            <person name="Schueler D."/>
        </authorList>
    </citation>
    <scope>NUCLEOTIDE SEQUENCE</scope>
    <source>
        <strain evidence="12">MSR-1</strain>
    </source>
</reference>
<gene>
    <name evidence="12" type="ORF">MGR_2137</name>
</gene>
<feature type="binding site" evidence="10">
    <location>
        <position position="137"/>
    </location>
    <ligand>
        <name>[2Fe-2S] cluster</name>
        <dbReference type="ChEBI" id="CHEBI:190135"/>
    </ligand>
</feature>
<comment type="similarity">
    <text evidence="1">Belongs to the complex I 24 kDa subunit family.</text>
</comment>
<evidence type="ECO:0000256" key="11">
    <source>
        <dbReference type="SAM" id="MobiDB-lite"/>
    </source>
</evidence>
<dbReference type="GO" id="GO:1902494">
    <property type="term" value="C:catalytic complex"/>
    <property type="evidence" value="ECO:0007669"/>
    <property type="project" value="UniProtKB-ARBA"/>
</dbReference>
<evidence type="ECO:0000256" key="10">
    <source>
        <dbReference type="PIRSR" id="PIRSR000216-1"/>
    </source>
</evidence>
<protein>
    <submittedName>
        <fullName evidence="12">NADH-quinone oxidoreductase</fullName>
    </submittedName>
</protein>
<feature type="binding site" evidence="10">
    <location>
        <position position="97"/>
    </location>
    <ligand>
        <name>[2Fe-2S] cluster</name>
        <dbReference type="ChEBI" id="CHEBI:190135"/>
    </ligand>
</feature>
<dbReference type="InterPro" id="IPR041921">
    <property type="entry name" value="NuoE_N"/>
</dbReference>
<dbReference type="GO" id="GO:0098796">
    <property type="term" value="C:membrane protein complex"/>
    <property type="evidence" value="ECO:0007669"/>
    <property type="project" value="UniProtKB-ARBA"/>
</dbReference>
<dbReference type="GO" id="GO:0031967">
    <property type="term" value="C:organelle envelope"/>
    <property type="evidence" value="ECO:0007669"/>
    <property type="project" value="UniProtKB-ARBA"/>
</dbReference>
<evidence type="ECO:0000256" key="7">
    <source>
        <dbReference type="ARBA" id="ARBA00023027"/>
    </source>
</evidence>
<dbReference type="GO" id="GO:0022804">
    <property type="term" value="F:active transmembrane transporter activity"/>
    <property type="evidence" value="ECO:0007669"/>
    <property type="project" value="UniProtKB-ARBA"/>
</dbReference>
<dbReference type="RefSeq" id="WP_024079564.1">
    <property type="nucleotide sequence ID" value="NZ_CP027527.1"/>
</dbReference>
<comment type="catalytic activity">
    <reaction evidence="9">
        <text>a quinone + NADH + 5 H(+)(in) = a quinol + NAD(+) + 4 H(+)(out)</text>
        <dbReference type="Rhea" id="RHEA:57888"/>
        <dbReference type="ChEBI" id="CHEBI:15378"/>
        <dbReference type="ChEBI" id="CHEBI:24646"/>
        <dbReference type="ChEBI" id="CHEBI:57540"/>
        <dbReference type="ChEBI" id="CHEBI:57945"/>
        <dbReference type="ChEBI" id="CHEBI:132124"/>
    </reaction>
</comment>
<feature type="binding site" evidence="10">
    <location>
        <position position="133"/>
    </location>
    <ligand>
        <name>[2Fe-2S] cluster</name>
        <dbReference type="ChEBI" id="CHEBI:190135"/>
    </ligand>
</feature>
<dbReference type="Gene3D" id="3.40.30.10">
    <property type="entry name" value="Glutaredoxin"/>
    <property type="match status" value="1"/>
</dbReference>
<keyword evidence="2 10" id="KW-0001">2Fe-2S</keyword>
<keyword evidence="5 10" id="KW-0408">Iron</keyword>
<evidence type="ECO:0000313" key="12">
    <source>
        <dbReference type="EMBL" id="CAM76333.1"/>
    </source>
</evidence>
<accession>A4U0C6</accession>
<dbReference type="EMBL" id="CU459003">
    <property type="protein sequence ID" value="CAM76333.1"/>
    <property type="molecule type" value="Genomic_DNA"/>
</dbReference>
<dbReference type="GO" id="GO:0003954">
    <property type="term" value="F:NADH dehydrogenase activity"/>
    <property type="evidence" value="ECO:0007669"/>
    <property type="project" value="TreeGrafter"/>
</dbReference>
<dbReference type="PANTHER" id="PTHR10371">
    <property type="entry name" value="NADH DEHYDROGENASE UBIQUINONE FLAVOPROTEIN 2, MITOCHONDRIAL"/>
    <property type="match status" value="1"/>
</dbReference>
<comment type="cofactor">
    <cofactor evidence="10">
        <name>[2Fe-2S] cluster</name>
        <dbReference type="ChEBI" id="CHEBI:190135"/>
    </cofactor>
    <text evidence="10">Binds 1 [2Fe-2S] cluster.</text>
</comment>
<dbReference type="NCBIfam" id="NF005725">
    <property type="entry name" value="PRK07539.1-5"/>
    <property type="match status" value="1"/>
</dbReference>
<feature type="binding site" evidence="10">
    <location>
        <position position="92"/>
    </location>
    <ligand>
        <name>[2Fe-2S] cluster</name>
        <dbReference type="ChEBI" id="CHEBI:190135"/>
    </ligand>
</feature>
<keyword evidence="6 10" id="KW-0411">Iron-sulfur</keyword>
<dbReference type="SUPFAM" id="SSF52833">
    <property type="entry name" value="Thioredoxin-like"/>
    <property type="match status" value="1"/>
</dbReference>
<dbReference type="Pfam" id="PF01257">
    <property type="entry name" value="2Fe-2S_thioredx"/>
    <property type="match status" value="1"/>
</dbReference>
<evidence type="ECO:0000256" key="5">
    <source>
        <dbReference type="ARBA" id="ARBA00023004"/>
    </source>
</evidence>
<dbReference type="InterPro" id="IPR036249">
    <property type="entry name" value="Thioredoxin-like_sf"/>
</dbReference>
<dbReference type="FunFam" id="3.40.30.10:FF:000022">
    <property type="entry name" value="NADH dehydrogenase flavoprotein 2, mitochondrial"/>
    <property type="match status" value="1"/>
</dbReference>
<dbReference type="CDD" id="cd03064">
    <property type="entry name" value="TRX_Fd_NuoE"/>
    <property type="match status" value="1"/>
</dbReference>
<dbReference type="Gene3D" id="1.10.10.1590">
    <property type="entry name" value="NADH-quinone oxidoreductase subunit E"/>
    <property type="match status" value="1"/>
</dbReference>
<dbReference type="PROSITE" id="PS01099">
    <property type="entry name" value="COMPLEX1_24K"/>
    <property type="match status" value="1"/>
</dbReference>
<dbReference type="PANTHER" id="PTHR10371:SF3">
    <property type="entry name" value="NADH DEHYDROGENASE [UBIQUINONE] FLAVOPROTEIN 2, MITOCHONDRIAL"/>
    <property type="match status" value="1"/>
</dbReference>
<dbReference type="GO" id="GO:0051537">
    <property type="term" value="F:2 iron, 2 sulfur cluster binding"/>
    <property type="evidence" value="ECO:0007669"/>
    <property type="project" value="UniProtKB-KW"/>
</dbReference>
<proteinExistence type="inferred from homology"/>
<evidence type="ECO:0000256" key="2">
    <source>
        <dbReference type="ARBA" id="ARBA00022714"/>
    </source>
</evidence>
<keyword evidence="4" id="KW-1278">Translocase</keyword>
<dbReference type="GO" id="GO:0098662">
    <property type="term" value="P:inorganic cation transmembrane transport"/>
    <property type="evidence" value="ECO:0007669"/>
    <property type="project" value="UniProtKB-ARBA"/>
</dbReference>
<evidence type="ECO:0000256" key="8">
    <source>
        <dbReference type="ARBA" id="ARBA00034078"/>
    </source>
</evidence>
<dbReference type="PIRSF" id="PIRSF000216">
    <property type="entry name" value="NADH_DH_24kDa"/>
    <property type="match status" value="1"/>
</dbReference>
<comment type="cofactor">
    <cofactor evidence="8">
        <name>[2Fe-2S] cluster</name>
        <dbReference type="ChEBI" id="CHEBI:190135"/>
    </cofactor>
</comment>
<feature type="region of interest" description="Disordered" evidence="11">
    <location>
        <begin position="164"/>
        <end position="201"/>
    </location>
</feature>
<dbReference type="NCBIfam" id="TIGR01958">
    <property type="entry name" value="nuoE_fam"/>
    <property type="match status" value="1"/>
</dbReference>
<keyword evidence="7" id="KW-0520">NAD</keyword>
<dbReference type="InterPro" id="IPR042128">
    <property type="entry name" value="NuoE_dom"/>
</dbReference>
<dbReference type="AlphaFoldDB" id="A4U0C6"/>
<dbReference type="InterPro" id="IPR002023">
    <property type="entry name" value="NuoE-like"/>
</dbReference>
<evidence type="ECO:0000256" key="1">
    <source>
        <dbReference type="ARBA" id="ARBA00010643"/>
    </source>
</evidence>
<dbReference type="GO" id="GO:0008324">
    <property type="term" value="F:monoatomic cation transmembrane transporter activity"/>
    <property type="evidence" value="ECO:0007669"/>
    <property type="project" value="UniProtKB-ARBA"/>
</dbReference>
<evidence type="ECO:0000256" key="3">
    <source>
        <dbReference type="ARBA" id="ARBA00022723"/>
    </source>
</evidence>
<organism evidence="12">
    <name type="scientific">Magnetospirillum gryphiswaldense</name>
    <dbReference type="NCBI Taxonomy" id="55518"/>
    <lineage>
        <taxon>Bacteria</taxon>
        <taxon>Pseudomonadati</taxon>
        <taxon>Pseudomonadota</taxon>
        <taxon>Alphaproteobacteria</taxon>
        <taxon>Rhodospirillales</taxon>
        <taxon>Rhodospirillaceae</taxon>
        <taxon>Magnetospirillum</taxon>
    </lineage>
</organism>
<evidence type="ECO:0000256" key="6">
    <source>
        <dbReference type="ARBA" id="ARBA00023014"/>
    </source>
</evidence>
<dbReference type="GO" id="GO:0022890">
    <property type="term" value="F:inorganic cation transmembrane transporter activity"/>
    <property type="evidence" value="ECO:0007669"/>
    <property type="project" value="UniProtKB-ARBA"/>
</dbReference>
<keyword evidence="3 10" id="KW-0479">Metal-binding</keyword>
<evidence type="ECO:0000256" key="4">
    <source>
        <dbReference type="ARBA" id="ARBA00022967"/>
    </source>
</evidence>
<sequence length="201" mass="21892">MSTEQDMTSFAFTPENLETAKKIIAKYPAGRQQSAVMPLLDLAQRQVGWTSIAVIEYIAEMLEMAPIRVQEVVTFYTMYNQKPVGQYHVQVCTNICCLLRGSDGVGETVKELLGVEWGETTADGKFTLAEVECLGACVNAPMMQINDDYYEDLTPESTKAVLEALKRGETPAPGPQGGRQFSAPEGGPTTLGDLTFGPEKA</sequence>